<evidence type="ECO:0000259" key="1">
    <source>
        <dbReference type="Pfam" id="PF22548"/>
    </source>
</evidence>
<protein>
    <submittedName>
        <fullName evidence="2">DNA primase small subunit</fullName>
    </submittedName>
</protein>
<feature type="domain" description="TOTE conflict system primase" evidence="1">
    <location>
        <begin position="618"/>
        <end position="795"/>
    </location>
</feature>
<dbReference type="SUPFAM" id="SSF56747">
    <property type="entry name" value="Prim-pol domain"/>
    <property type="match status" value="1"/>
</dbReference>
<dbReference type="PATRIC" id="fig|301375.7.peg.771"/>
<dbReference type="InterPro" id="IPR054347">
    <property type="entry name" value="TOTE_primase"/>
</dbReference>
<gene>
    <name evidence="2" type="ORF">XD72_2217</name>
</gene>
<dbReference type="Pfam" id="PF22548">
    <property type="entry name" value="AEP-TOTE"/>
    <property type="match status" value="1"/>
</dbReference>
<name>A0A101FS82_9EURY</name>
<reference evidence="2 3" key="1">
    <citation type="journal article" date="2015" name="MBio">
        <title>Genome-Resolved Metagenomic Analysis Reveals Roles for Candidate Phyla and Other Microbial Community Members in Biogeochemical Transformations in Oil Reservoirs.</title>
        <authorList>
            <person name="Hu P."/>
            <person name="Tom L."/>
            <person name="Singh A."/>
            <person name="Thomas B.C."/>
            <person name="Baker B.J."/>
            <person name="Piceno Y.M."/>
            <person name="Andersen G.L."/>
            <person name="Banfield J.F."/>
        </authorList>
    </citation>
    <scope>NUCLEOTIDE SEQUENCE [LARGE SCALE GENOMIC DNA]</scope>
    <source>
        <strain evidence="2">57_489</strain>
    </source>
</reference>
<organism evidence="2 3">
    <name type="scientific">Methanothrix harundinacea</name>
    <dbReference type="NCBI Taxonomy" id="301375"/>
    <lineage>
        <taxon>Archaea</taxon>
        <taxon>Methanobacteriati</taxon>
        <taxon>Methanobacteriota</taxon>
        <taxon>Stenosarchaea group</taxon>
        <taxon>Methanomicrobia</taxon>
        <taxon>Methanotrichales</taxon>
        <taxon>Methanotrichaceae</taxon>
        <taxon>Methanothrix</taxon>
    </lineage>
</organism>
<sequence>MIDPRTLAASKILEDNNGGAVAVSKPVRAGFTTSTVIASREMGTKLVCISPTTRIILETVNNPLTGGAMRVPGNHECPLIEDEIKKYPLLKEIPVSLNCEPSREKKCPLYDSCPMTEIIRNPEFEVAALTYAKVKALMISKGNTAEKIRRALSSANYVLLDEAHILGFGPVATVQACELPEVPDNFASLMMVGELWKELLSQYEDVIVSLMESAETGHAGKHLCKSILILDRLSWKSLIAVWNELWSLVKTSEMDREEILRIRDAIDILSFSRAYAHYVTENDGETGSVWISGSHGKGERALWEFLHNVVPFAGHIYASGTMIEPEEGYFSELSGKSVKQEVFPDLKHASEQVTIIPDTWRLTAWNFNEKLPRIVDQIRQIAEQERQPIYCLCPNARKSKKLEGELKEAGIKGVIVDYYRSDFSMGVSRAERICIGIGMAELPANAMDPRAWGKDEQERWVYSRQLRQQSVHAATWQAINRVRDPEGLQESRVYMIGTRLKEIRELVKWGPNRQATPELKDKLINGNPVKTVSFIITVDQEVEQCKILGEISGKNHSERKTLFDMVERIELYDANLINSENHSISSITIYRDNGVILGIYNFPSNESEIDLTASSLYKVFVNREECFAQQFQDSAGKWGYQKILKLISREIIIDHIKGNKTIGVYEIGLDDDVIWGCFDVDTHDGGSGDEARKKVHSIIDVLRIYGIQFLLESSGTPGSYHVWVSFKRTKTYNAYHFMRQVTREANVEGVEIWPKQQHLDKNGKYGNLVKMPICLHRKTGNRSVFVDADTFEPLEGRILVPGRVVLLEVPSPMKGMPKATKRKSVDNSKLDYCMVCALKDKVPLEGAEGHMLRVAIAIKAQHCGMREQAAVELFKDQNDFDPKYTRSKIREIWNRDYSPMSCETLRDKCGELVTRSCPFCPLGVRQSSGMVVNEISTS</sequence>
<dbReference type="CDD" id="cd00525">
    <property type="entry name" value="AE_Prim_S_like"/>
    <property type="match status" value="1"/>
</dbReference>
<accession>A0A101FS82</accession>
<evidence type="ECO:0000313" key="2">
    <source>
        <dbReference type="EMBL" id="KUK43409.1"/>
    </source>
</evidence>
<dbReference type="EMBL" id="LGFT01000076">
    <property type="protein sequence ID" value="KUK43409.1"/>
    <property type="molecule type" value="Genomic_DNA"/>
</dbReference>
<evidence type="ECO:0000313" key="3">
    <source>
        <dbReference type="Proteomes" id="UP000057043"/>
    </source>
</evidence>
<dbReference type="Proteomes" id="UP000057043">
    <property type="component" value="Unassembled WGS sequence"/>
</dbReference>
<comment type="caution">
    <text evidence="2">The sequence shown here is derived from an EMBL/GenBank/DDBJ whole genome shotgun (WGS) entry which is preliminary data.</text>
</comment>
<dbReference type="AlphaFoldDB" id="A0A101FS82"/>
<proteinExistence type="predicted"/>